<keyword evidence="9" id="KW-1185">Reference proteome</keyword>
<evidence type="ECO:0000259" key="6">
    <source>
        <dbReference type="Pfam" id="PF23282"/>
    </source>
</evidence>
<feature type="domain" description="Disease resistance protein Roq1-like winged-helix" evidence="6">
    <location>
        <begin position="289"/>
        <end position="359"/>
    </location>
</feature>
<feature type="region of interest" description="Disordered" evidence="4">
    <location>
        <begin position="1237"/>
        <end position="1262"/>
    </location>
</feature>
<dbReference type="Pfam" id="PF23282">
    <property type="entry name" value="WHD_ROQ1"/>
    <property type="match status" value="1"/>
</dbReference>
<proteinExistence type="predicted"/>
<evidence type="ECO:0000313" key="8">
    <source>
        <dbReference type="EMBL" id="CAK9169016.1"/>
    </source>
</evidence>
<organism evidence="8 9">
    <name type="scientific">Ilex paraguariensis</name>
    <name type="common">yerba mate</name>
    <dbReference type="NCBI Taxonomy" id="185542"/>
    <lineage>
        <taxon>Eukaryota</taxon>
        <taxon>Viridiplantae</taxon>
        <taxon>Streptophyta</taxon>
        <taxon>Embryophyta</taxon>
        <taxon>Tracheophyta</taxon>
        <taxon>Spermatophyta</taxon>
        <taxon>Magnoliopsida</taxon>
        <taxon>eudicotyledons</taxon>
        <taxon>Gunneridae</taxon>
        <taxon>Pentapetalae</taxon>
        <taxon>asterids</taxon>
        <taxon>campanulids</taxon>
        <taxon>Aquifoliales</taxon>
        <taxon>Aquifoliaceae</taxon>
        <taxon>Ilex</taxon>
    </lineage>
</organism>
<dbReference type="Pfam" id="PF00931">
    <property type="entry name" value="NB-ARC"/>
    <property type="match status" value="1"/>
</dbReference>
<name>A0ABC8TJ66_9AQUA</name>
<dbReference type="InterPro" id="IPR032675">
    <property type="entry name" value="LRR_dom_sf"/>
</dbReference>
<dbReference type="Gene3D" id="1.10.8.430">
    <property type="entry name" value="Helical domain of apoptotic protease-activating factors"/>
    <property type="match status" value="1"/>
</dbReference>
<evidence type="ECO:0000256" key="3">
    <source>
        <dbReference type="ARBA" id="ARBA00022821"/>
    </source>
</evidence>
<keyword evidence="2" id="KW-0677">Repeat</keyword>
<feature type="domain" description="Disease resistance R13L4/SHOC-2-like LRR" evidence="7">
    <location>
        <begin position="623"/>
        <end position="724"/>
    </location>
</feature>
<evidence type="ECO:0000256" key="4">
    <source>
        <dbReference type="SAM" id="MobiDB-lite"/>
    </source>
</evidence>
<evidence type="ECO:0000256" key="1">
    <source>
        <dbReference type="ARBA" id="ARBA00022614"/>
    </source>
</evidence>
<evidence type="ECO:0000256" key="2">
    <source>
        <dbReference type="ARBA" id="ARBA00022737"/>
    </source>
</evidence>
<dbReference type="InterPro" id="IPR002182">
    <property type="entry name" value="NB-ARC"/>
</dbReference>
<evidence type="ECO:0000259" key="7">
    <source>
        <dbReference type="Pfam" id="PF23598"/>
    </source>
</evidence>
<dbReference type="PANTHER" id="PTHR11017:SF385">
    <property type="entry name" value="DISEASE RESISTANCE PROTEIN (TIR-NBS-LRR CLASS)-RELATED"/>
    <property type="match status" value="1"/>
</dbReference>
<dbReference type="Pfam" id="PF23598">
    <property type="entry name" value="LRR_14"/>
    <property type="match status" value="1"/>
</dbReference>
<dbReference type="InterPro" id="IPR058192">
    <property type="entry name" value="WHD_ROQ1-like"/>
</dbReference>
<dbReference type="InterPro" id="IPR003591">
    <property type="entry name" value="Leu-rich_rpt_typical-subtyp"/>
</dbReference>
<dbReference type="SUPFAM" id="SSF52540">
    <property type="entry name" value="P-loop containing nucleoside triphosphate hydrolases"/>
    <property type="match status" value="1"/>
</dbReference>
<evidence type="ECO:0000259" key="5">
    <source>
        <dbReference type="Pfam" id="PF00931"/>
    </source>
</evidence>
<protein>
    <submittedName>
        <fullName evidence="8">Uncharacterized protein</fullName>
    </submittedName>
</protein>
<sequence>MEEVGGISGWVFDGRDEESQLIEHLVKRILAELSNSPVFVAPCTVGLNFRIQELMELLDVKRNGIQVLGFYGMGGIGKTTLAKALYNKLVSHFEHRSFIENVRESSARQNGLLSLQNKLIGDLSQGVLQPVNDDDAGKVAIKRILYHKRVLVVLDDVDDISQLDALVGKRGWVYEGSRIIISTRNVKVLLTPLVNEIYEVKKLAFDDSLKLFSYHAFRREKPTMETDLNLSKQIVNLTDGLPLALEVFGSFLYDKRRVDDWKDAIQKLKQIRPNNLQDVLKISFDGLDEQEKCIFLDIACLFLNLEMKRDDVIDVMKGCGFRAEMAISVLIDRSLIKVMEDDTFWMHDQIRDMGRQIVLNENHGDIGTHSRLWNRADVLKVLQDGKGTSSIQGIILDFEKKNFPKIKSAKAIATNNFQRSPTLVSALTYLKEIYKGYFQHGAKSEGEVMLCTKPFETMVNLRLLQLSDVKMKGSFKHLPAELKWLQWRRCSLKNLPSVFCPRELTVLDLSESKIERVWGRRWWCWSRNKVAEKMMVMNLRGCCNITAIPDLSGHPALEKLILEGCVNLARIHKSIGEDLNMLRQLNLRACSSLVEFPRDVSGLKRLENLILSGCSNLKALPQDMGSMSSLRELLLDETAIEKLPESIFKLANLERLGLNNCQSLKRLPTCIGKLISLRELSVNNSALEEVPDGIGLLGELETLSLMWCRSLTVLPDSVGKLKSLAKFWLNSSSVKEMPASIGSICYLKELLVGGCCNVSTLPASIEGLHSMVELQLDGTSIIDLPDQIGGLKSLKKLEMRNCKFLRSLPESIGKLLALNTLIIVNAAITELPESIGMLENLIMLRLNKCTQLYKLPASFGKLKFLHHLLMEETSVTELPENFGMLSYLMVLKMAKKPYPAVPQNAETTEQKDLGAEKKSKCIVLPSSFSNLSLLIEFDARAWKISGNIADDFEKLSSLEILNLSHNYFCRLPSSLRGLSVLKKIFLSHCKQLKFIPPLPPSLVEVDAANCTALESISNLSDLESLRDLHLANCENLEDIPGLECLKSLRILHMVGCNSCASVVKKKLDKVAIKNMYELSIPGSEIPDWFAQGVVCFSARKNYAIKGVIIGVVVSVNHQITDDLRDQLPVIPDAVATILRLNEPVYSMAMHLARVPKTHEDQVYFCRYEDHHPLVSILKDGDTIRVALRNPPFVKGVELKKFGIHLVFENDDDYDGDEEILDESRQSVSEKLTRFIRSSEASNHTSDSSHEIEELLPKKFKRS</sequence>
<dbReference type="InterPro" id="IPR001611">
    <property type="entry name" value="Leu-rich_rpt"/>
</dbReference>
<dbReference type="InterPro" id="IPR042197">
    <property type="entry name" value="Apaf_helical"/>
</dbReference>
<keyword evidence="1" id="KW-0433">Leucine-rich repeat</keyword>
<dbReference type="SMART" id="SM00369">
    <property type="entry name" value="LRR_TYP"/>
    <property type="match status" value="5"/>
</dbReference>
<dbReference type="Pfam" id="PF00560">
    <property type="entry name" value="LRR_1"/>
    <property type="match status" value="2"/>
</dbReference>
<dbReference type="InterPro" id="IPR027417">
    <property type="entry name" value="P-loop_NTPase"/>
</dbReference>
<dbReference type="EMBL" id="CAUOFW020005205">
    <property type="protein sequence ID" value="CAK9169016.1"/>
    <property type="molecule type" value="Genomic_DNA"/>
</dbReference>
<dbReference type="GO" id="GO:0051707">
    <property type="term" value="P:response to other organism"/>
    <property type="evidence" value="ECO:0007669"/>
    <property type="project" value="UniProtKB-ARBA"/>
</dbReference>
<dbReference type="PRINTS" id="PR00364">
    <property type="entry name" value="DISEASERSIST"/>
</dbReference>
<comment type="caution">
    <text evidence="8">The sequence shown here is derived from an EMBL/GenBank/DDBJ whole genome shotgun (WGS) entry which is preliminary data.</text>
</comment>
<dbReference type="Proteomes" id="UP001642360">
    <property type="component" value="Unassembled WGS sequence"/>
</dbReference>
<dbReference type="GO" id="GO:0006952">
    <property type="term" value="P:defense response"/>
    <property type="evidence" value="ECO:0007669"/>
    <property type="project" value="UniProtKB-KW"/>
</dbReference>
<dbReference type="AlphaFoldDB" id="A0ABC8TJ66"/>
<dbReference type="PANTHER" id="PTHR11017">
    <property type="entry name" value="LEUCINE-RICH REPEAT-CONTAINING PROTEIN"/>
    <property type="match status" value="1"/>
</dbReference>
<dbReference type="PROSITE" id="PS51450">
    <property type="entry name" value="LRR"/>
    <property type="match status" value="1"/>
</dbReference>
<keyword evidence="3" id="KW-0611">Plant defense</keyword>
<feature type="compositionally biased region" description="Basic and acidic residues" evidence="4">
    <location>
        <begin position="1246"/>
        <end position="1256"/>
    </location>
</feature>
<accession>A0ABC8TJ66</accession>
<gene>
    <name evidence="8" type="ORF">ILEXP_LOCUS38447</name>
</gene>
<dbReference type="Gene3D" id="3.40.50.300">
    <property type="entry name" value="P-loop containing nucleotide triphosphate hydrolases"/>
    <property type="match status" value="1"/>
</dbReference>
<feature type="domain" description="NB-ARC" evidence="5">
    <location>
        <begin position="52"/>
        <end position="220"/>
    </location>
</feature>
<dbReference type="InterPro" id="IPR055414">
    <property type="entry name" value="LRR_R13L4/SHOC2-like"/>
</dbReference>
<evidence type="ECO:0000313" key="9">
    <source>
        <dbReference type="Proteomes" id="UP001642360"/>
    </source>
</evidence>
<reference evidence="8 9" key="1">
    <citation type="submission" date="2024-02" db="EMBL/GenBank/DDBJ databases">
        <authorList>
            <person name="Vignale AGUSTIN F."/>
            <person name="Sosa J E."/>
            <person name="Modenutti C."/>
        </authorList>
    </citation>
    <scope>NUCLEOTIDE SEQUENCE [LARGE SCALE GENOMIC DNA]</scope>
</reference>
<dbReference type="InterPro" id="IPR044974">
    <property type="entry name" value="Disease_R_plants"/>
</dbReference>
<dbReference type="SUPFAM" id="SSF52058">
    <property type="entry name" value="L domain-like"/>
    <property type="match status" value="2"/>
</dbReference>
<dbReference type="Gene3D" id="3.80.10.10">
    <property type="entry name" value="Ribonuclease Inhibitor"/>
    <property type="match status" value="3"/>
</dbReference>